<dbReference type="Proteomes" id="UP001172102">
    <property type="component" value="Unassembled WGS sequence"/>
</dbReference>
<dbReference type="InterPro" id="IPR036291">
    <property type="entry name" value="NAD(P)-bd_dom_sf"/>
</dbReference>
<keyword evidence="2" id="KW-1185">Reference proteome</keyword>
<accession>A0AA40EAE7</accession>
<organism evidence="1 2">
    <name type="scientific">Lasiosphaeris hirsuta</name>
    <dbReference type="NCBI Taxonomy" id="260670"/>
    <lineage>
        <taxon>Eukaryota</taxon>
        <taxon>Fungi</taxon>
        <taxon>Dikarya</taxon>
        <taxon>Ascomycota</taxon>
        <taxon>Pezizomycotina</taxon>
        <taxon>Sordariomycetes</taxon>
        <taxon>Sordariomycetidae</taxon>
        <taxon>Sordariales</taxon>
        <taxon>Lasiosphaeriaceae</taxon>
        <taxon>Lasiosphaeris</taxon>
    </lineage>
</organism>
<sequence length="137" mass="14784">MARQSPIKFSSPPAIPLDSLILVTGANGLIASHPPRRGRFLLVKAPDLATPGAWTEALQDDVAGVACIAGSVNLHLADHEVDAEVQQVLRAFFNLLEAAKAHPSVRSFAFNSFIWAAVTPEAGVHETVTEDTWNERY</sequence>
<protein>
    <submittedName>
        <fullName evidence="1">Uncharacterized protein</fullName>
    </submittedName>
</protein>
<evidence type="ECO:0000313" key="2">
    <source>
        <dbReference type="Proteomes" id="UP001172102"/>
    </source>
</evidence>
<dbReference type="SUPFAM" id="SSF51735">
    <property type="entry name" value="NAD(P)-binding Rossmann-fold domains"/>
    <property type="match status" value="1"/>
</dbReference>
<name>A0AA40EAE7_9PEZI</name>
<gene>
    <name evidence="1" type="ORF">B0H67DRAFT_548848</name>
</gene>
<dbReference type="Gene3D" id="3.40.50.720">
    <property type="entry name" value="NAD(P)-binding Rossmann-like Domain"/>
    <property type="match status" value="1"/>
</dbReference>
<evidence type="ECO:0000313" key="1">
    <source>
        <dbReference type="EMBL" id="KAK0731017.1"/>
    </source>
</evidence>
<reference evidence="1" key="1">
    <citation type="submission" date="2023-06" db="EMBL/GenBank/DDBJ databases">
        <title>Genome-scale phylogeny and comparative genomics of the fungal order Sordariales.</title>
        <authorList>
            <consortium name="Lawrence Berkeley National Laboratory"/>
            <person name="Hensen N."/>
            <person name="Bonometti L."/>
            <person name="Westerberg I."/>
            <person name="Brannstrom I.O."/>
            <person name="Guillou S."/>
            <person name="Cros-Aarteil S."/>
            <person name="Calhoun S."/>
            <person name="Haridas S."/>
            <person name="Kuo A."/>
            <person name="Mondo S."/>
            <person name="Pangilinan J."/>
            <person name="Riley R."/>
            <person name="Labutti K."/>
            <person name="Andreopoulos B."/>
            <person name="Lipzen A."/>
            <person name="Chen C."/>
            <person name="Yanf M."/>
            <person name="Daum C."/>
            <person name="Ng V."/>
            <person name="Clum A."/>
            <person name="Steindorff A."/>
            <person name="Ohm R."/>
            <person name="Martin F."/>
            <person name="Silar P."/>
            <person name="Natvig D."/>
            <person name="Lalanne C."/>
            <person name="Gautier V."/>
            <person name="Ament-Velasquez S.L."/>
            <person name="Kruys A."/>
            <person name="Hutchinson M.I."/>
            <person name="Powell A.J."/>
            <person name="Barry K."/>
            <person name="Miller A.N."/>
            <person name="Grigoriev I.V."/>
            <person name="Debuchy R."/>
            <person name="Gladieux P."/>
            <person name="Thoren M.H."/>
            <person name="Johannesson H."/>
        </authorList>
    </citation>
    <scope>NUCLEOTIDE SEQUENCE</scope>
    <source>
        <strain evidence="1">SMH4607-1</strain>
    </source>
</reference>
<dbReference type="AlphaFoldDB" id="A0AA40EAE7"/>
<comment type="caution">
    <text evidence="1">The sequence shown here is derived from an EMBL/GenBank/DDBJ whole genome shotgun (WGS) entry which is preliminary data.</text>
</comment>
<dbReference type="EMBL" id="JAUKUA010000001">
    <property type="protein sequence ID" value="KAK0731017.1"/>
    <property type="molecule type" value="Genomic_DNA"/>
</dbReference>
<proteinExistence type="predicted"/>